<dbReference type="OrthoDB" id="426882at2759"/>
<evidence type="ECO:0000256" key="1">
    <source>
        <dbReference type="ARBA" id="ARBA00023242"/>
    </source>
</evidence>
<feature type="region of interest" description="Disordered" evidence="2">
    <location>
        <begin position="199"/>
        <end position="218"/>
    </location>
</feature>
<dbReference type="PROSITE" id="PS50048">
    <property type="entry name" value="ZN2_CY6_FUNGAL_2"/>
    <property type="match status" value="1"/>
</dbReference>
<dbReference type="GO" id="GO:0008270">
    <property type="term" value="F:zinc ion binding"/>
    <property type="evidence" value="ECO:0007669"/>
    <property type="project" value="InterPro"/>
</dbReference>
<gene>
    <name evidence="4" type="ORF">F5X68DRAFT_218053</name>
</gene>
<name>A0A9P8V1Y6_9PEZI</name>
<feature type="domain" description="Zn(2)-C6 fungal-type" evidence="3">
    <location>
        <begin position="58"/>
        <end position="88"/>
    </location>
</feature>
<dbReference type="PANTHER" id="PTHR47256">
    <property type="entry name" value="ZN(II)2CYS6 TRANSCRIPTION FACTOR (EUROFUNG)-RELATED"/>
    <property type="match status" value="1"/>
</dbReference>
<dbReference type="PANTHER" id="PTHR47256:SF1">
    <property type="entry name" value="ZN(II)2CYS6 TRANSCRIPTION FACTOR (EUROFUNG)"/>
    <property type="match status" value="1"/>
</dbReference>
<sequence length="735" mass="82424">MDDAEAGESPPAADARLLLRPLLPAVARPPKKRPATPSTRDGSDEPVAARRRQQISIACDACRTRKCKCDGAKPKCGRCRKRNLVCIFQEPTKDALRRRLDELKDTDSATLDIFRALQARPETEAVDIFRRIRAGVDPASIMRQISAADIMLQVQLKPESRFRYDFPYRAAMPLVLQTPDNPYLQSIIYERSYVGGPPQLKAAPSSNPSTPPSPENVDDHRLNAQYLAPFHSATVVDPRLGAVTPSKWTTVSADDALLRDLLRAFFLHEYDYFKPFQKDAFLDDMLRGHGPLCSSLLVNCVLAVGSHTHGTLAHRAEYWNPHTLGYQFLAEAKRLWEIDISSGPTITTLQAALVMQLLLNISGMDKVGRMYGRQITGIARELGLFGYLTHIEDPRLLQAHQFMAWSLFCLQGIVDFAFRSKPTYMKPPKCTLPDAAQDPGWYGEIWIQYHDSDMLTPLHCGALFSARVGLVSVLHELMVKLDWRDPLNVGRDHATLVIDALWKLKDWYQRLPEPLTPRKIATPGQLKLHLHYYEIVTWLYELLVIEAEAGRAPANVDVGNLKRAVFEAESYTETILRLYYLRHGFEKGDMMLCHFVTRFAFSTLAKLEAIAPNVVVNASPPAASAPSPPSPDAGAFDLEDVRSALVLAERGLSDQGHSFFFPQTMFHLIQARLAPDEARIVSQHAHVPGEDPDAQSLRAMHLHSNYPVRDNTADAPLSDYMTKYADEDRSSRESS</sequence>
<evidence type="ECO:0000256" key="2">
    <source>
        <dbReference type="SAM" id="MobiDB-lite"/>
    </source>
</evidence>
<evidence type="ECO:0000259" key="3">
    <source>
        <dbReference type="PROSITE" id="PS50048"/>
    </source>
</evidence>
<dbReference type="InterPro" id="IPR036864">
    <property type="entry name" value="Zn2-C6_fun-type_DNA-bd_sf"/>
</dbReference>
<reference evidence="4" key="1">
    <citation type="journal article" date="2021" name="Nat. Commun.">
        <title>Genetic determinants of endophytism in the Arabidopsis root mycobiome.</title>
        <authorList>
            <person name="Mesny F."/>
            <person name="Miyauchi S."/>
            <person name="Thiergart T."/>
            <person name="Pickel B."/>
            <person name="Atanasova L."/>
            <person name="Karlsson M."/>
            <person name="Huettel B."/>
            <person name="Barry K.W."/>
            <person name="Haridas S."/>
            <person name="Chen C."/>
            <person name="Bauer D."/>
            <person name="Andreopoulos W."/>
            <person name="Pangilinan J."/>
            <person name="LaButti K."/>
            <person name="Riley R."/>
            <person name="Lipzen A."/>
            <person name="Clum A."/>
            <person name="Drula E."/>
            <person name="Henrissat B."/>
            <person name="Kohler A."/>
            <person name="Grigoriev I.V."/>
            <person name="Martin F.M."/>
            <person name="Hacquard S."/>
        </authorList>
    </citation>
    <scope>NUCLEOTIDE SEQUENCE</scope>
    <source>
        <strain evidence="4">MPI-SDFR-AT-0117</strain>
    </source>
</reference>
<feature type="region of interest" description="Disordered" evidence="2">
    <location>
        <begin position="21"/>
        <end position="49"/>
    </location>
</feature>
<dbReference type="SUPFAM" id="SSF57701">
    <property type="entry name" value="Zn2/Cys6 DNA-binding domain"/>
    <property type="match status" value="1"/>
</dbReference>
<dbReference type="InterPro" id="IPR001138">
    <property type="entry name" value="Zn2Cys6_DnaBD"/>
</dbReference>
<dbReference type="AlphaFoldDB" id="A0A9P8V1Y6"/>
<dbReference type="CDD" id="cd12148">
    <property type="entry name" value="fungal_TF_MHR"/>
    <property type="match status" value="1"/>
</dbReference>
<dbReference type="Gene3D" id="4.10.240.10">
    <property type="entry name" value="Zn(2)-C6 fungal-type DNA-binding domain"/>
    <property type="match status" value="1"/>
</dbReference>
<protein>
    <recommendedName>
        <fullName evidence="3">Zn(2)-C6 fungal-type domain-containing protein</fullName>
    </recommendedName>
</protein>
<evidence type="ECO:0000313" key="4">
    <source>
        <dbReference type="EMBL" id="KAH6663569.1"/>
    </source>
</evidence>
<dbReference type="InterPro" id="IPR053187">
    <property type="entry name" value="Notoamide_regulator"/>
</dbReference>
<dbReference type="CDD" id="cd00067">
    <property type="entry name" value="GAL4"/>
    <property type="match status" value="1"/>
</dbReference>
<dbReference type="Proteomes" id="UP000770015">
    <property type="component" value="Unassembled WGS sequence"/>
</dbReference>
<dbReference type="SMART" id="SM00066">
    <property type="entry name" value="GAL4"/>
    <property type="match status" value="1"/>
</dbReference>
<dbReference type="GO" id="GO:0000981">
    <property type="term" value="F:DNA-binding transcription factor activity, RNA polymerase II-specific"/>
    <property type="evidence" value="ECO:0007669"/>
    <property type="project" value="InterPro"/>
</dbReference>
<evidence type="ECO:0000313" key="5">
    <source>
        <dbReference type="Proteomes" id="UP000770015"/>
    </source>
</evidence>
<keyword evidence="1" id="KW-0539">Nucleus</keyword>
<organism evidence="4 5">
    <name type="scientific">Plectosphaerella plurivora</name>
    <dbReference type="NCBI Taxonomy" id="936078"/>
    <lineage>
        <taxon>Eukaryota</taxon>
        <taxon>Fungi</taxon>
        <taxon>Dikarya</taxon>
        <taxon>Ascomycota</taxon>
        <taxon>Pezizomycotina</taxon>
        <taxon>Sordariomycetes</taxon>
        <taxon>Hypocreomycetidae</taxon>
        <taxon>Glomerellales</taxon>
        <taxon>Plectosphaerellaceae</taxon>
        <taxon>Plectosphaerella</taxon>
    </lineage>
</organism>
<comment type="caution">
    <text evidence="4">The sequence shown here is derived from an EMBL/GenBank/DDBJ whole genome shotgun (WGS) entry which is preliminary data.</text>
</comment>
<dbReference type="PROSITE" id="PS00463">
    <property type="entry name" value="ZN2_CY6_FUNGAL_1"/>
    <property type="match status" value="1"/>
</dbReference>
<proteinExistence type="predicted"/>
<keyword evidence="5" id="KW-1185">Reference proteome</keyword>
<dbReference type="Pfam" id="PF00172">
    <property type="entry name" value="Zn_clus"/>
    <property type="match status" value="1"/>
</dbReference>
<accession>A0A9P8V1Y6</accession>
<dbReference type="EMBL" id="JAGSXJ010000042">
    <property type="protein sequence ID" value="KAH6663569.1"/>
    <property type="molecule type" value="Genomic_DNA"/>
</dbReference>